<organism evidence="1 2">
    <name type="scientific">Pedobacter steynii</name>
    <dbReference type="NCBI Taxonomy" id="430522"/>
    <lineage>
        <taxon>Bacteria</taxon>
        <taxon>Pseudomonadati</taxon>
        <taxon>Bacteroidota</taxon>
        <taxon>Sphingobacteriia</taxon>
        <taxon>Sphingobacteriales</taxon>
        <taxon>Sphingobacteriaceae</taxon>
        <taxon>Pedobacter</taxon>
    </lineage>
</organism>
<dbReference type="STRING" id="430522.BFS30_22245"/>
<proteinExistence type="predicted"/>
<accession>A0A1G9P7M6</accession>
<keyword evidence="2" id="KW-1185">Reference proteome</keyword>
<dbReference type="AlphaFoldDB" id="A0A1G9P7M6"/>
<dbReference type="EMBL" id="FNGY01000002">
    <property type="protein sequence ID" value="SDL94750.1"/>
    <property type="molecule type" value="Genomic_DNA"/>
</dbReference>
<evidence type="ECO:0000313" key="2">
    <source>
        <dbReference type="Proteomes" id="UP000183200"/>
    </source>
</evidence>
<reference evidence="2" key="1">
    <citation type="submission" date="2016-10" db="EMBL/GenBank/DDBJ databases">
        <authorList>
            <person name="Varghese N."/>
            <person name="Submissions S."/>
        </authorList>
    </citation>
    <scope>NUCLEOTIDE SEQUENCE [LARGE SCALE GENOMIC DNA]</scope>
    <source>
        <strain evidence="2">DSM 19110</strain>
    </source>
</reference>
<dbReference type="RefSeq" id="WP_216857780.1">
    <property type="nucleotide sequence ID" value="NZ_FNGY01000002.1"/>
</dbReference>
<evidence type="ECO:0000313" key="1">
    <source>
        <dbReference type="EMBL" id="SDL94750.1"/>
    </source>
</evidence>
<sequence>MATNLFFLGIICLAFNVIYRSANRPVLVNPEAGSSKSIVAQYRIQVVKTAVNELGVRERSGRNDGVRVEQFLKLIGLLKGEPWCAAFVSWTFHETGFEKPRTGWSPALFPASRLARSALPGNVIGIYFPDKTRIAHVGIIEKQDGDWILSIEGNTNLQGSREGDGVYRKRRHKSAIYQISDWINEGRRKP</sequence>
<dbReference type="Proteomes" id="UP000183200">
    <property type="component" value="Unassembled WGS sequence"/>
</dbReference>
<gene>
    <name evidence="1" type="ORF">SAMN05421820_102570</name>
</gene>
<protein>
    <recommendedName>
        <fullName evidence="3">Peptidoglycan-binding protein</fullName>
    </recommendedName>
</protein>
<evidence type="ECO:0008006" key="3">
    <source>
        <dbReference type="Google" id="ProtNLM"/>
    </source>
</evidence>
<name>A0A1G9P7M6_9SPHI</name>